<evidence type="ECO:0000256" key="11">
    <source>
        <dbReference type="ARBA" id="ARBA00022763"/>
    </source>
</evidence>
<gene>
    <name evidence="20" type="ORF">XA68_17519</name>
</gene>
<keyword evidence="7" id="KW-0808">Transferase</keyword>
<comment type="caution">
    <text evidence="20">The sequence shown here is derived from an EMBL/GenBank/DDBJ whole genome shotgun (WGS) entry which is preliminary data.</text>
</comment>
<evidence type="ECO:0000256" key="9">
    <source>
        <dbReference type="ARBA" id="ARBA00022705"/>
    </source>
</evidence>
<dbReference type="InterPro" id="IPR010996">
    <property type="entry name" value="HHH_MUS81"/>
</dbReference>
<dbReference type="InterPro" id="IPR018944">
    <property type="entry name" value="DNA_pol_lambd_fingers_domain"/>
</dbReference>
<keyword evidence="11" id="KW-0227">DNA damage</keyword>
<evidence type="ECO:0000259" key="19">
    <source>
        <dbReference type="PROSITE" id="PS50172"/>
    </source>
</evidence>
<keyword evidence="14" id="KW-0456">Lyase</keyword>
<keyword evidence="9" id="KW-0235">DNA replication</keyword>
<keyword evidence="12" id="KW-0239">DNA-directed DNA polymerase</keyword>
<dbReference type="InterPro" id="IPR001357">
    <property type="entry name" value="BRCT_dom"/>
</dbReference>
<evidence type="ECO:0000256" key="7">
    <source>
        <dbReference type="ARBA" id="ARBA00022679"/>
    </source>
</evidence>
<comment type="catalytic activity">
    <reaction evidence="16">
        <text>DNA(n) + a 2'-deoxyribonucleoside 5'-triphosphate = DNA(n+1) + diphosphate</text>
        <dbReference type="Rhea" id="RHEA:22508"/>
        <dbReference type="Rhea" id="RHEA-COMP:17339"/>
        <dbReference type="Rhea" id="RHEA-COMP:17340"/>
        <dbReference type="ChEBI" id="CHEBI:33019"/>
        <dbReference type="ChEBI" id="CHEBI:61560"/>
        <dbReference type="ChEBI" id="CHEBI:173112"/>
        <dbReference type="EC" id="2.7.7.7"/>
    </reaction>
</comment>
<dbReference type="PANTHER" id="PTHR11276:SF28">
    <property type="entry name" value="DNA POLYMERASE LAMBDA"/>
    <property type="match status" value="1"/>
</dbReference>
<feature type="compositionally biased region" description="Basic and acidic residues" evidence="18">
    <location>
        <begin position="266"/>
        <end position="283"/>
    </location>
</feature>
<proteinExistence type="inferred from homology"/>
<evidence type="ECO:0000256" key="10">
    <source>
        <dbReference type="ARBA" id="ARBA00022723"/>
    </source>
</evidence>
<evidence type="ECO:0000256" key="16">
    <source>
        <dbReference type="ARBA" id="ARBA00049244"/>
    </source>
</evidence>
<evidence type="ECO:0000256" key="15">
    <source>
        <dbReference type="ARBA" id="ARBA00023242"/>
    </source>
</evidence>
<dbReference type="GO" id="GO:0016829">
    <property type="term" value="F:lyase activity"/>
    <property type="evidence" value="ECO:0007669"/>
    <property type="project" value="UniProtKB-KW"/>
</dbReference>
<protein>
    <recommendedName>
        <fullName evidence="5">DNA polymerase lambda</fullName>
        <ecNumber evidence="4">2.7.7.7</ecNumber>
    </recommendedName>
</protein>
<evidence type="ECO:0000256" key="18">
    <source>
        <dbReference type="SAM" id="MobiDB-lite"/>
    </source>
</evidence>
<evidence type="ECO:0000256" key="5">
    <source>
        <dbReference type="ARBA" id="ARBA00016513"/>
    </source>
</evidence>
<organism evidence="20 21">
    <name type="scientific">Ophiocordyceps unilateralis</name>
    <name type="common">Zombie-ant fungus</name>
    <name type="synonym">Torrubia unilateralis</name>
    <dbReference type="NCBI Taxonomy" id="268505"/>
    <lineage>
        <taxon>Eukaryota</taxon>
        <taxon>Fungi</taxon>
        <taxon>Dikarya</taxon>
        <taxon>Ascomycota</taxon>
        <taxon>Pezizomycotina</taxon>
        <taxon>Sordariomycetes</taxon>
        <taxon>Hypocreomycetidae</taxon>
        <taxon>Hypocreales</taxon>
        <taxon>Ophiocordycipitaceae</taxon>
        <taxon>Ophiocordyceps</taxon>
    </lineage>
</organism>
<dbReference type="GO" id="GO:0003887">
    <property type="term" value="F:DNA-directed DNA polymerase activity"/>
    <property type="evidence" value="ECO:0007669"/>
    <property type="project" value="UniProtKB-KW"/>
</dbReference>
<dbReference type="EC" id="2.7.7.7" evidence="4"/>
<feature type="region of interest" description="Disordered" evidence="18">
    <location>
        <begin position="325"/>
        <end position="356"/>
    </location>
</feature>
<evidence type="ECO:0000256" key="4">
    <source>
        <dbReference type="ARBA" id="ARBA00012417"/>
    </source>
</evidence>
<dbReference type="SMART" id="SM00483">
    <property type="entry name" value="POLXc"/>
    <property type="match status" value="1"/>
</dbReference>
<name>A0A2A9P4P7_OPHUN</name>
<dbReference type="Pfam" id="PF14716">
    <property type="entry name" value="HHH_8"/>
    <property type="match status" value="1"/>
</dbReference>
<dbReference type="PANTHER" id="PTHR11276">
    <property type="entry name" value="DNA POLYMERASE TYPE-X FAMILY MEMBER"/>
    <property type="match status" value="1"/>
</dbReference>
<dbReference type="InterPro" id="IPR028207">
    <property type="entry name" value="DNA_pol_B_palm_palm"/>
</dbReference>
<dbReference type="InterPro" id="IPR002008">
    <property type="entry name" value="DNA_pol_X_beta-like"/>
</dbReference>
<keyword evidence="13" id="KW-0234">DNA repair</keyword>
<dbReference type="Pfam" id="PF14792">
    <property type="entry name" value="DNA_pol_B_palm"/>
    <property type="match status" value="1"/>
</dbReference>
<reference evidence="20 21" key="1">
    <citation type="journal article" date="2015" name="BMC Genomics">
        <title>Gene expression during zombie ant biting behavior reflects the complexity underlying fungal parasitic behavioral manipulation.</title>
        <authorList>
            <person name="de Bekker C."/>
            <person name="Ohm R.A."/>
            <person name="Loreto R.G."/>
            <person name="Sebastian A."/>
            <person name="Albert I."/>
            <person name="Merrow M."/>
            <person name="Brachmann A."/>
            <person name="Hughes D.P."/>
        </authorList>
    </citation>
    <scope>NUCLEOTIDE SEQUENCE [LARGE SCALE GENOMIC DNA]</scope>
    <source>
        <strain evidence="20 21">SC16a</strain>
    </source>
</reference>
<evidence type="ECO:0000256" key="8">
    <source>
        <dbReference type="ARBA" id="ARBA00022695"/>
    </source>
</evidence>
<dbReference type="InterPro" id="IPR043519">
    <property type="entry name" value="NT_sf"/>
</dbReference>
<sequence>MDRPGEKAALFELWRSLGSDDEEEMDMREQLDRRRRAAFFTEGGRGRRAVPVRTDVGVEEKVIAGTQGGNGTEPLVAGPRSGGGDGMDETVIPDSARPAVKTMRRSDSSPLLPAKRLSSTSAQSPSLDAGMRKRRRGAVATAAKMKPAEEQIFRSLTFFYVPNNDIAPARRLRITRAREHGACWVRDAVTATHIVVDKHLDYADVQKVVSEDTLARRPRVVNEEYPIDCIQFRWLLDDEQEKYRVSGAPVAEEGYEEAGLPTEKSVTVEDEARTRRDRGRDVVDATLAPRDAQPTTLAFAEDELARCMSMMQEFQHLPLDHDDAESQISREEGTSDSGSDKAAKKTRIGQTKAGRKGGRFEDQFVCNQAGEQEAKTESPNSRTIQVLQSMADYYERIDDHWRCSSYRKAIGTLRRHHVKVRTAGEAINLPHIGWRIAQKIEEIVTTDSLRRLEYAQEEPVDEALQLFLQIYGVGSRLAQQWVAQGYRTLDDLAQRARLTPSQRIGLEHYDDLQKRIPRREVEALGAAVRATAAAMDPAVEFITGGSYRRGAESSGDVDLIITKKGTSKAAELRPFLDKLVDRLEAEGIVVARLSSPRRRHDDGGEKDGGGSIWHGCCALPGAKDDDQEGTATWRRLDLLLVPEAEMGGALLYFTGDDLFNRSMRLLAAKKGMRLNQHGLFRGRAAERELVEGRDERRIFEILGVRWREPRERWC</sequence>
<dbReference type="InterPro" id="IPR027421">
    <property type="entry name" value="DNA_pol_lamdba_lyase_dom_sf"/>
</dbReference>
<keyword evidence="6" id="KW-0237">DNA synthesis</keyword>
<keyword evidence="21" id="KW-1185">Reference proteome</keyword>
<dbReference type="PRINTS" id="PR00869">
    <property type="entry name" value="DNAPOLX"/>
</dbReference>
<feature type="region of interest" description="Disordered" evidence="18">
    <location>
        <begin position="254"/>
        <end position="286"/>
    </location>
</feature>
<dbReference type="AlphaFoldDB" id="A0A2A9P4P7"/>
<evidence type="ECO:0000256" key="14">
    <source>
        <dbReference type="ARBA" id="ARBA00023239"/>
    </source>
</evidence>
<feature type="active site" description="Nucleophile; Schiff-base intermediate with DNA; for 5'-dRP lyase activity" evidence="17">
    <location>
        <position position="439"/>
    </location>
</feature>
<dbReference type="Gene3D" id="1.10.150.20">
    <property type="entry name" value="5' to 3' exonuclease, C-terminal subdomain"/>
    <property type="match status" value="1"/>
</dbReference>
<dbReference type="Gene3D" id="1.10.150.110">
    <property type="entry name" value="DNA polymerase beta, N-terminal domain-like"/>
    <property type="match status" value="1"/>
</dbReference>
<dbReference type="Pfam" id="PF10391">
    <property type="entry name" value="DNA_pol_lambd_f"/>
    <property type="match status" value="1"/>
</dbReference>
<dbReference type="InterPro" id="IPR037160">
    <property type="entry name" value="DNA_Pol_thumb_sf"/>
</dbReference>
<dbReference type="GO" id="GO:0006303">
    <property type="term" value="P:double-strand break repair via nonhomologous end joining"/>
    <property type="evidence" value="ECO:0007669"/>
    <property type="project" value="TreeGrafter"/>
</dbReference>
<dbReference type="Proteomes" id="UP000037136">
    <property type="component" value="Unassembled WGS sequence"/>
</dbReference>
<dbReference type="GO" id="GO:0005634">
    <property type="term" value="C:nucleus"/>
    <property type="evidence" value="ECO:0007669"/>
    <property type="project" value="UniProtKB-SubCell"/>
</dbReference>
<dbReference type="SUPFAM" id="SSF52113">
    <property type="entry name" value="BRCT domain"/>
    <property type="match status" value="1"/>
</dbReference>
<evidence type="ECO:0000256" key="6">
    <source>
        <dbReference type="ARBA" id="ARBA00022634"/>
    </source>
</evidence>
<evidence type="ECO:0000313" key="20">
    <source>
        <dbReference type="EMBL" id="PFH55850.1"/>
    </source>
</evidence>
<dbReference type="Gene3D" id="3.30.210.10">
    <property type="entry name" value="DNA polymerase, thumb domain"/>
    <property type="match status" value="1"/>
</dbReference>
<dbReference type="CDD" id="cd00141">
    <property type="entry name" value="NT_POLXc"/>
    <property type="match status" value="1"/>
</dbReference>
<evidence type="ECO:0000256" key="17">
    <source>
        <dbReference type="PIRSR" id="PIRSR622312-50"/>
    </source>
</evidence>
<dbReference type="SUPFAM" id="SSF47802">
    <property type="entry name" value="DNA polymerase beta, N-terminal domain-like"/>
    <property type="match status" value="1"/>
</dbReference>
<feature type="compositionally biased region" description="Polar residues" evidence="18">
    <location>
        <begin position="117"/>
        <end position="126"/>
    </location>
</feature>
<evidence type="ECO:0000256" key="12">
    <source>
        <dbReference type="ARBA" id="ARBA00022932"/>
    </source>
</evidence>
<keyword evidence="8" id="KW-0548">Nucleotidyltransferase</keyword>
<feature type="compositionally biased region" description="Basic and acidic residues" evidence="18">
    <location>
        <begin position="328"/>
        <end position="343"/>
    </location>
</feature>
<reference evidence="20 21" key="2">
    <citation type="journal article" date="2017" name="Sci. Rep.">
        <title>Ant-infecting Ophiocordyceps genomes reveal a high diversity of potential behavioral manipulation genes and a possible major role for enterotoxins.</title>
        <authorList>
            <person name="de Bekker C."/>
            <person name="Ohm R.A."/>
            <person name="Evans H.C."/>
            <person name="Brachmann A."/>
            <person name="Hughes D.P."/>
        </authorList>
    </citation>
    <scope>NUCLEOTIDE SEQUENCE [LARGE SCALE GENOMIC DNA]</scope>
    <source>
        <strain evidence="20 21">SC16a</strain>
    </source>
</reference>
<evidence type="ECO:0000256" key="1">
    <source>
        <dbReference type="ARBA" id="ARBA00001936"/>
    </source>
</evidence>
<feature type="region of interest" description="Disordered" evidence="18">
    <location>
        <begin position="99"/>
        <end position="132"/>
    </location>
</feature>
<accession>A0A2A9P4P7</accession>
<comment type="subcellular location">
    <subcellularLocation>
        <location evidence="2">Nucleus</location>
    </subcellularLocation>
</comment>
<dbReference type="GO" id="GO:0003677">
    <property type="term" value="F:DNA binding"/>
    <property type="evidence" value="ECO:0007669"/>
    <property type="project" value="InterPro"/>
</dbReference>
<feature type="domain" description="BRCT" evidence="19">
    <location>
        <begin position="148"/>
        <end position="243"/>
    </location>
</feature>
<dbReference type="OrthoDB" id="205514at2759"/>
<dbReference type="SUPFAM" id="SSF81585">
    <property type="entry name" value="PsbU/PolX domain-like"/>
    <property type="match status" value="1"/>
</dbReference>
<dbReference type="FunFam" id="1.10.150.110:FF:000005">
    <property type="entry name" value="DNA polymerase POL4"/>
    <property type="match status" value="1"/>
</dbReference>
<dbReference type="Gene3D" id="3.30.460.10">
    <property type="entry name" value="Beta Polymerase, domain 2"/>
    <property type="match status" value="1"/>
</dbReference>
<keyword evidence="10" id="KW-0479">Metal-binding</keyword>
<dbReference type="GO" id="GO:0046872">
    <property type="term" value="F:metal ion binding"/>
    <property type="evidence" value="ECO:0007669"/>
    <property type="project" value="UniProtKB-KW"/>
</dbReference>
<dbReference type="SUPFAM" id="SSF81301">
    <property type="entry name" value="Nucleotidyltransferase"/>
    <property type="match status" value="1"/>
</dbReference>
<evidence type="ECO:0000313" key="21">
    <source>
        <dbReference type="Proteomes" id="UP000037136"/>
    </source>
</evidence>
<dbReference type="InterPro" id="IPR036420">
    <property type="entry name" value="BRCT_dom_sf"/>
</dbReference>
<dbReference type="PROSITE" id="PS50172">
    <property type="entry name" value="BRCT"/>
    <property type="match status" value="1"/>
</dbReference>
<dbReference type="Pfam" id="PF14791">
    <property type="entry name" value="DNA_pol_B_thumb"/>
    <property type="match status" value="1"/>
</dbReference>
<dbReference type="InterPro" id="IPR022312">
    <property type="entry name" value="DNA_pol_X"/>
</dbReference>
<comment type="similarity">
    <text evidence="3">Belongs to the DNA polymerase type-X family.</text>
</comment>
<dbReference type="Gene3D" id="3.40.50.10190">
    <property type="entry name" value="BRCT domain"/>
    <property type="match status" value="1"/>
</dbReference>
<dbReference type="FunFam" id="1.10.150.20:FF:000010">
    <property type="entry name" value="DNA polymerase lambda"/>
    <property type="match status" value="1"/>
</dbReference>
<evidence type="ECO:0000256" key="13">
    <source>
        <dbReference type="ARBA" id="ARBA00023204"/>
    </source>
</evidence>
<dbReference type="InterPro" id="IPR002054">
    <property type="entry name" value="DNA-dir_DNA_pol_X"/>
</dbReference>
<evidence type="ECO:0000256" key="3">
    <source>
        <dbReference type="ARBA" id="ARBA00008323"/>
    </source>
</evidence>
<dbReference type="InterPro" id="IPR029398">
    <property type="entry name" value="PolB_thumb"/>
</dbReference>
<comment type="cofactor">
    <cofactor evidence="1">
        <name>Mn(2+)</name>
        <dbReference type="ChEBI" id="CHEBI:29035"/>
    </cofactor>
</comment>
<dbReference type="EMBL" id="LAZP02000744">
    <property type="protein sequence ID" value="PFH55850.1"/>
    <property type="molecule type" value="Genomic_DNA"/>
</dbReference>
<evidence type="ECO:0000256" key="2">
    <source>
        <dbReference type="ARBA" id="ARBA00004123"/>
    </source>
</evidence>
<dbReference type="PRINTS" id="PR00870">
    <property type="entry name" value="DNAPOLXBETA"/>
</dbReference>
<dbReference type="STRING" id="268505.A0A2A9P4P7"/>
<keyword evidence="15" id="KW-0539">Nucleus</keyword>